<dbReference type="AlphaFoldDB" id="A0A0F9A9W0"/>
<accession>A0A0F9A9W0</accession>
<name>A0A0F9A9W0_9ZZZZ</name>
<sequence>MTFAITNWNIEENVDWYVRLEDAGSDMTVGVYYTESDAQHDNNRVAQLTAIAFGTDVVVTLVAESGQSINLFQPESTWHLRVTGEDGDTGKVFKVKQFSDIDGLSHSIFRNTTLIILKATDEIDKHTYAKIVRELPLGIHIPDIIVGDVITFNSTRRNVNENNQIHSHVISGTIDGSDVKLTSSLTIVKYLGLTI</sequence>
<comment type="caution">
    <text evidence="1">The sequence shown here is derived from an EMBL/GenBank/DDBJ whole genome shotgun (WGS) entry which is preliminary data.</text>
</comment>
<evidence type="ECO:0000313" key="1">
    <source>
        <dbReference type="EMBL" id="KKK75309.1"/>
    </source>
</evidence>
<gene>
    <name evidence="1" type="ORF">LCGC14_2875010</name>
</gene>
<dbReference type="EMBL" id="LAZR01055929">
    <property type="protein sequence ID" value="KKK75309.1"/>
    <property type="molecule type" value="Genomic_DNA"/>
</dbReference>
<reference evidence="1" key="1">
    <citation type="journal article" date="2015" name="Nature">
        <title>Complex archaea that bridge the gap between prokaryotes and eukaryotes.</title>
        <authorList>
            <person name="Spang A."/>
            <person name="Saw J.H."/>
            <person name="Jorgensen S.L."/>
            <person name="Zaremba-Niedzwiedzka K."/>
            <person name="Martijn J."/>
            <person name="Lind A.E."/>
            <person name="van Eijk R."/>
            <person name="Schleper C."/>
            <person name="Guy L."/>
            <person name="Ettema T.J."/>
        </authorList>
    </citation>
    <scope>NUCLEOTIDE SEQUENCE</scope>
</reference>
<proteinExistence type="predicted"/>
<protein>
    <submittedName>
        <fullName evidence="1">Uncharacterized protein</fullName>
    </submittedName>
</protein>
<organism evidence="1">
    <name type="scientific">marine sediment metagenome</name>
    <dbReference type="NCBI Taxonomy" id="412755"/>
    <lineage>
        <taxon>unclassified sequences</taxon>
        <taxon>metagenomes</taxon>
        <taxon>ecological metagenomes</taxon>
    </lineage>
</organism>